<accession>A0A0K2B2D9</accession>
<protein>
    <submittedName>
        <fullName evidence="1">Uncharacterized protein</fullName>
    </submittedName>
</protein>
<evidence type="ECO:0000313" key="2">
    <source>
        <dbReference type="Proteomes" id="UP000061018"/>
    </source>
</evidence>
<dbReference type="KEGG" id="samb:SAM23877_6475"/>
<reference evidence="2" key="1">
    <citation type="journal article" date="2015" name="J. Biotechnol.">
        <title>Complete genome sequence of Streptomyces ambofaciens ATCC 23877, the spiramycin producer.</title>
        <authorList>
            <person name="Thibessard A."/>
            <person name="Haas D."/>
            <person name="Gerbaud C."/>
            <person name="Aigle B."/>
            <person name="Lautru S."/>
            <person name="Pernodet J.L."/>
            <person name="Leblond P."/>
        </authorList>
    </citation>
    <scope>NUCLEOTIDE SEQUENCE [LARGE SCALE GENOMIC DNA]</scope>
    <source>
        <strain evidence="2">ATCC 23877 / 3486 / DSM 40053 / JCM 4204 / NBRC 12836 / NRRL B-2516</strain>
    </source>
</reference>
<dbReference type="AlphaFoldDB" id="A0A0K2B2D9"/>
<evidence type="ECO:0000313" key="1">
    <source>
        <dbReference type="EMBL" id="AKZ59520.1"/>
    </source>
</evidence>
<organism evidence="1 2">
    <name type="scientific">Streptomyces ambofaciens (strain ATCC 23877 / 3486 / DSM 40053 / JCM 4204 / NBRC 12836 / NRRL B-2516)</name>
    <dbReference type="NCBI Taxonomy" id="278992"/>
    <lineage>
        <taxon>Bacteria</taxon>
        <taxon>Bacillati</taxon>
        <taxon>Actinomycetota</taxon>
        <taxon>Actinomycetes</taxon>
        <taxon>Kitasatosporales</taxon>
        <taxon>Streptomycetaceae</taxon>
        <taxon>Streptomyces</taxon>
    </lineage>
</organism>
<dbReference type="EMBL" id="CP012382">
    <property type="protein sequence ID" value="AKZ59520.1"/>
    <property type="molecule type" value="Genomic_DNA"/>
</dbReference>
<name>A0A0K2B2D9_STRA7</name>
<sequence length="24" mass="2869">MHIERLISHLPESKKLLENSLRPQ</sequence>
<dbReference type="Proteomes" id="UP000061018">
    <property type="component" value="Chromosome"/>
</dbReference>
<gene>
    <name evidence="1" type="ORF">SAM23877_6475</name>
</gene>
<proteinExistence type="predicted"/>